<dbReference type="PANTHER" id="PTHR34861:SF11">
    <property type="entry name" value="CYCLASE"/>
    <property type="match status" value="1"/>
</dbReference>
<proteinExistence type="predicted"/>
<dbReference type="PANTHER" id="PTHR34861">
    <property type="match status" value="1"/>
</dbReference>
<reference evidence="1 2" key="1">
    <citation type="journal article" date="2020" name="Int. J. Syst. Evol. Microbiol.">
        <title>Reclassification of Streptomyces castelarensis and Streptomyces sporoclivatus as later heterotypic synonyms of Streptomyces antimycoticus.</title>
        <authorList>
            <person name="Komaki H."/>
            <person name="Tamura T."/>
        </authorList>
    </citation>
    <scope>NUCLEOTIDE SEQUENCE [LARGE SCALE GENOMIC DNA]</scope>
    <source>
        <strain evidence="1 2">NBRC 13459</strain>
    </source>
</reference>
<dbReference type="Pfam" id="PF04199">
    <property type="entry name" value="Cyclase"/>
    <property type="match status" value="1"/>
</dbReference>
<dbReference type="InterPro" id="IPR007325">
    <property type="entry name" value="KFase/CYL"/>
</dbReference>
<dbReference type="InterPro" id="IPR037175">
    <property type="entry name" value="KFase_sf"/>
</dbReference>
<accession>A0A4D4L886</accession>
<dbReference type="RefSeq" id="WP_137978800.1">
    <property type="nucleotide sequence ID" value="NZ_BAAASO010000001.1"/>
</dbReference>
<dbReference type="EMBL" id="BJHW01000001">
    <property type="protein sequence ID" value="GDY55230.1"/>
    <property type="molecule type" value="Genomic_DNA"/>
</dbReference>
<sequence>MSHPVPPPHLTYDELLQRTDAPPGSSWYLFTDQPERGMANFAGPQQIRRAAQEVHDGRAFNLDHALDAFDPPMSRARSIPHHRITAKHEQARDDVLEGFHLQASSQIDGLRHRRASGHGFYNAVPDDEIAPRSPRLGVQLWAETPLAGRALLIDIDGLLRDRGTPLDHTTGPALGPELLDAALEAQRCRVEPGDLVLVHTGWAHWYLTAEPGARAAVRAERRATGFVQSRDFAAWCWDHRIALLATDTFAVEVLPVVPESDFHASAPEDDGMMHQELIAKLGLPLGELWNLTALTADCRATGRWTSLLTVKPLNLTGGVGSPANATALR</sequence>
<dbReference type="OrthoDB" id="7067800at2"/>
<protein>
    <submittedName>
        <fullName evidence="1">Cyclase</fullName>
    </submittedName>
</protein>
<evidence type="ECO:0000313" key="2">
    <source>
        <dbReference type="Proteomes" id="UP000301309"/>
    </source>
</evidence>
<organism evidence="1 2">
    <name type="scientific">Streptomyces violaceusniger</name>
    <dbReference type="NCBI Taxonomy" id="68280"/>
    <lineage>
        <taxon>Bacteria</taxon>
        <taxon>Bacillati</taxon>
        <taxon>Actinomycetota</taxon>
        <taxon>Actinomycetes</taxon>
        <taxon>Kitasatosporales</taxon>
        <taxon>Streptomycetaceae</taxon>
        <taxon>Streptomyces</taxon>
        <taxon>Streptomyces violaceusniger group</taxon>
    </lineage>
</organism>
<dbReference type="SUPFAM" id="SSF102198">
    <property type="entry name" value="Putative cyclase"/>
    <property type="match status" value="1"/>
</dbReference>
<comment type="caution">
    <text evidence="1">The sequence shown here is derived from an EMBL/GenBank/DDBJ whole genome shotgun (WGS) entry which is preliminary data.</text>
</comment>
<dbReference type="Proteomes" id="UP000301309">
    <property type="component" value="Unassembled WGS sequence"/>
</dbReference>
<dbReference type="Gene3D" id="3.50.30.50">
    <property type="entry name" value="Putative cyclase"/>
    <property type="match status" value="1"/>
</dbReference>
<dbReference type="AlphaFoldDB" id="A0A4D4L886"/>
<evidence type="ECO:0000313" key="1">
    <source>
        <dbReference type="EMBL" id="GDY55230.1"/>
    </source>
</evidence>
<keyword evidence="2" id="KW-1185">Reference proteome</keyword>
<name>A0A4D4L886_STRVO</name>
<gene>
    <name evidence="1" type="ORF">SVIO_058530</name>
</gene>
<dbReference type="GO" id="GO:0004061">
    <property type="term" value="F:arylformamidase activity"/>
    <property type="evidence" value="ECO:0007669"/>
    <property type="project" value="InterPro"/>
</dbReference>
<dbReference type="GO" id="GO:0019441">
    <property type="term" value="P:L-tryptophan catabolic process to kynurenine"/>
    <property type="evidence" value="ECO:0007669"/>
    <property type="project" value="InterPro"/>
</dbReference>